<protein>
    <submittedName>
        <fullName evidence="1">Uncharacterized protein</fullName>
    </submittedName>
</protein>
<organism evidence="1 2">
    <name type="scientific">Bauhinia variegata</name>
    <name type="common">Purple orchid tree</name>
    <name type="synonym">Phanera variegata</name>
    <dbReference type="NCBI Taxonomy" id="167791"/>
    <lineage>
        <taxon>Eukaryota</taxon>
        <taxon>Viridiplantae</taxon>
        <taxon>Streptophyta</taxon>
        <taxon>Embryophyta</taxon>
        <taxon>Tracheophyta</taxon>
        <taxon>Spermatophyta</taxon>
        <taxon>Magnoliopsida</taxon>
        <taxon>eudicotyledons</taxon>
        <taxon>Gunneridae</taxon>
        <taxon>Pentapetalae</taxon>
        <taxon>rosids</taxon>
        <taxon>fabids</taxon>
        <taxon>Fabales</taxon>
        <taxon>Fabaceae</taxon>
        <taxon>Cercidoideae</taxon>
        <taxon>Cercideae</taxon>
        <taxon>Bauhiniinae</taxon>
        <taxon>Bauhinia</taxon>
    </lineage>
</organism>
<proteinExistence type="predicted"/>
<keyword evidence="2" id="KW-1185">Reference proteome</keyword>
<sequence>MLAGNLGTDGPGGIRDRPGGTANIFISTPRAPGQTGGVNGGMKTGEIGGPGAGDIPGVRGCIGPGGGMPRCPKGDPITGSGMPTCWLSLPFGLTLPPFPTLFPFIPCGPALLKNPDSWFPY</sequence>
<gene>
    <name evidence="1" type="ORF">L6164_006024</name>
</gene>
<evidence type="ECO:0000313" key="1">
    <source>
        <dbReference type="EMBL" id="KAI4351689.1"/>
    </source>
</evidence>
<reference evidence="1 2" key="1">
    <citation type="journal article" date="2022" name="DNA Res.">
        <title>Chromosomal-level genome assembly of the orchid tree Bauhinia variegata (Leguminosae; Cercidoideae) supports the allotetraploid origin hypothesis of Bauhinia.</title>
        <authorList>
            <person name="Zhong Y."/>
            <person name="Chen Y."/>
            <person name="Zheng D."/>
            <person name="Pang J."/>
            <person name="Liu Y."/>
            <person name="Luo S."/>
            <person name="Meng S."/>
            <person name="Qian L."/>
            <person name="Wei D."/>
            <person name="Dai S."/>
            <person name="Zhou R."/>
        </authorList>
    </citation>
    <scope>NUCLEOTIDE SEQUENCE [LARGE SCALE GENOMIC DNA]</scope>
    <source>
        <strain evidence="1">BV-YZ2020</strain>
    </source>
</reference>
<evidence type="ECO:0000313" key="2">
    <source>
        <dbReference type="Proteomes" id="UP000828941"/>
    </source>
</evidence>
<dbReference type="EMBL" id="CM039428">
    <property type="protein sequence ID" value="KAI4351689.1"/>
    <property type="molecule type" value="Genomic_DNA"/>
</dbReference>
<accession>A0ACB9PS99</accession>
<name>A0ACB9PS99_BAUVA</name>
<dbReference type="Proteomes" id="UP000828941">
    <property type="component" value="Chromosome 3"/>
</dbReference>
<comment type="caution">
    <text evidence="1">The sequence shown here is derived from an EMBL/GenBank/DDBJ whole genome shotgun (WGS) entry which is preliminary data.</text>
</comment>